<gene>
    <name evidence="2" type="ORF">Q604_UNBC13014G0001</name>
</gene>
<organism evidence="2">
    <name type="scientific">human gut metagenome</name>
    <dbReference type="NCBI Taxonomy" id="408170"/>
    <lineage>
        <taxon>unclassified sequences</taxon>
        <taxon>metagenomes</taxon>
        <taxon>organismal metagenomes</taxon>
    </lineage>
</organism>
<dbReference type="GO" id="GO:0030976">
    <property type="term" value="F:thiamine pyrophosphate binding"/>
    <property type="evidence" value="ECO:0007669"/>
    <property type="project" value="InterPro"/>
</dbReference>
<feature type="domain" description="Thiamine pyrophosphate enzyme N-terminal TPP-binding" evidence="1">
    <location>
        <begin position="7"/>
        <end position="47"/>
    </location>
</feature>
<feature type="non-terminal residue" evidence="2">
    <location>
        <position position="48"/>
    </location>
</feature>
<accession>W1XQM7</accession>
<dbReference type="SUPFAM" id="SSF52518">
    <property type="entry name" value="Thiamin diphosphate-binding fold (THDP-binding)"/>
    <property type="match status" value="1"/>
</dbReference>
<sequence>MSAETINGARIVLETLHRLGVTDMFGYPGGAVIPIYDEIYSFPEIKHY</sequence>
<comment type="caution">
    <text evidence="2">The sequence shown here is derived from an EMBL/GenBank/DDBJ whole genome shotgun (WGS) entry which is preliminary data.</text>
</comment>
<evidence type="ECO:0000313" key="2">
    <source>
        <dbReference type="EMBL" id="ETJ32532.1"/>
    </source>
</evidence>
<dbReference type="AlphaFoldDB" id="W1XQM7"/>
<protein>
    <submittedName>
        <fullName evidence="2">Acetolactate synthase</fullName>
    </submittedName>
</protein>
<dbReference type="EMBL" id="AZMM01013014">
    <property type="protein sequence ID" value="ETJ32532.1"/>
    <property type="molecule type" value="Genomic_DNA"/>
</dbReference>
<evidence type="ECO:0000259" key="1">
    <source>
        <dbReference type="Pfam" id="PF02776"/>
    </source>
</evidence>
<reference evidence="2" key="1">
    <citation type="submission" date="2013-12" db="EMBL/GenBank/DDBJ databases">
        <title>A Varibaculum cambriense genome reconstructed from a premature infant gut community with otherwise low bacterial novelty that shifts toward anaerobic metabolism during the third week of life.</title>
        <authorList>
            <person name="Brown C.T."/>
            <person name="Sharon I."/>
            <person name="Thomas B.C."/>
            <person name="Castelle C.J."/>
            <person name="Morowitz M.J."/>
            <person name="Banfield J.F."/>
        </authorList>
    </citation>
    <scope>NUCLEOTIDE SEQUENCE</scope>
</reference>
<dbReference type="InterPro" id="IPR012001">
    <property type="entry name" value="Thiamin_PyroP_enz_TPP-bd_dom"/>
</dbReference>
<dbReference type="Gene3D" id="3.40.50.970">
    <property type="match status" value="1"/>
</dbReference>
<dbReference type="Pfam" id="PF02776">
    <property type="entry name" value="TPP_enzyme_N"/>
    <property type="match status" value="1"/>
</dbReference>
<proteinExistence type="predicted"/>
<dbReference type="InterPro" id="IPR029061">
    <property type="entry name" value="THDP-binding"/>
</dbReference>
<name>W1XQM7_9ZZZZ</name>